<feature type="transmembrane region" description="Helical" evidence="2">
    <location>
        <begin position="213"/>
        <end position="234"/>
    </location>
</feature>
<gene>
    <name evidence="3" type="ORF">FM114_10255</name>
</gene>
<evidence type="ECO:0000256" key="1">
    <source>
        <dbReference type="SAM" id="MobiDB-lite"/>
    </source>
</evidence>
<evidence type="ECO:0000256" key="2">
    <source>
        <dbReference type="SAM" id="Phobius"/>
    </source>
</evidence>
<dbReference type="PANTHER" id="PTHR34219">
    <property type="entry name" value="IRON-REGULATED INNER MEMBRANE PROTEIN-RELATED"/>
    <property type="match status" value="1"/>
</dbReference>
<dbReference type="EMBL" id="FUKQ01000038">
    <property type="protein sequence ID" value="SJN37033.1"/>
    <property type="molecule type" value="Genomic_DNA"/>
</dbReference>
<keyword evidence="2" id="KW-0812">Transmembrane</keyword>
<organism evidence="3 4">
    <name type="scientific">Luteococcus japonicus LSP_Lj1</name>
    <dbReference type="NCBI Taxonomy" id="1255658"/>
    <lineage>
        <taxon>Bacteria</taxon>
        <taxon>Bacillati</taxon>
        <taxon>Actinomycetota</taxon>
        <taxon>Actinomycetes</taxon>
        <taxon>Propionibacteriales</taxon>
        <taxon>Propionibacteriaceae</taxon>
        <taxon>Luteococcus</taxon>
    </lineage>
</organism>
<feature type="transmembrane region" description="Helical" evidence="2">
    <location>
        <begin position="164"/>
        <end position="185"/>
    </location>
</feature>
<reference evidence="3 4" key="1">
    <citation type="submission" date="2017-02" db="EMBL/GenBank/DDBJ databases">
        <authorList>
            <person name="Peterson S.W."/>
        </authorList>
    </citation>
    <scope>NUCLEOTIDE SEQUENCE [LARGE SCALE GENOMIC DNA]</scope>
    <source>
        <strain evidence="3 4">LSP_Lj1</strain>
    </source>
</reference>
<feature type="transmembrane region" description="Helical" evidence="2">
    <location>
        <begin position="368"/>
        <end position="390"/>
    </location>
</feature>
<evidence type="ECO:0000313" key="3">
    <source>
        <dbReference type="EMBL" id="SJN37033.1"/>
    </source>
</evidence>
<dbReference type="InterPro" id="IPR005625">
    <property type="entry name" value="PepSY-ass_TM"/>
</dbReference>
<feature type="region of interest" description="Disordered" evidence="1">
    <location>
        <begin position="258"/>
        <end position="277"/>
    </location>
</feature>
<dbReference type="RefSeq" id="WP_094765058.1">
    <property type="nucleotide sequence ID" value="NZ_FUKQ01000038.1"/>
</dbReference>
<protein>
    <submittedName>
        <fullName evidence="3">Uncharacterized iron-regulated membrane protein Iron-uptake factor PiuB</fullName>
    </submittedName>
</protein>
<keyword evidence="2" id="KW-0472">Membrane</keyword>
<sequence>MATLAPIKTPTRARDERTTFIQLLRRFHFHAGILVGPFLLVTAITGFLYALAPAAEQVIHADQIHASSTAQTVALDRQVATAQEQHPALQVSGVIVGKPGDTTRVMFDDATLKSSSYRRAVFVDPGTGAVRGDTVLYGSGQSFPERAWLSELHRRLLLGDVGRIYSELAASWLAPITLVGLILWWRGRRNRSQTAGGKTLSAGGRTLRSHRRIGVVIALGLFFLSATGLTWSQYAGQNVTNLRNALDWKTPVVKTDLPGSPVAPAGGEHADHAGGGTTAAEPVVPVDGSALLRAASTAKQQLRAPYEITPMAAGKAWKVRETRHSWTMGPNAVAVDPASGSVTSRSDFADWPVAAKLTDWGIRLHMGLVFGLANQIGLAALALALGITIVQGYRMWWPRRPTRATGWQSGRAPKAGAFLRLARSRPVPVALGSLAVLAWCWLAPLFATSLAGFLIVDAALRSAKKETGEGSCCS</sequence>
<proteinExistence type="predicted"/>
<name>A0A1R4JZ28_9ACTN</name>
<dbReference type="STRING" id="1255658.FM114_10255"/>
<dbReference type="AlphaFoldDB" id="A0A1R4JZ28"/>
<dbReference type="Pfam" id="PF03929">
    <property type="entry name" value="PepSY_TM"/>
    <property type="match status" value="1"/>
</dbReference>
<evidence type="ECO:0000313" key="4">
    <source>
        <dbReference type="Proteomes" id="UP000188342"/>
    </source>
</evidence>
<accession>A0A1R4JZ28</accession>
<feature type="transmembrane region" description="Helical" evidence="2">
    <location>
        <begin position="27"/>
        <end position="52"/>
    </location>
</feature>
<keyword evidence="2" id="KW-1133">Transmembrane helix</keyword>
<feature type="transmembrane region" description="Helical" evidence="2">
    <location>
        <begin position="429"/>
        <end position="456"/>
    </location>
</feature>
<dbReference type="Proteomes" id="UP000188342">
    <property type="component" value="Unassembled WGS sequence"/>
</dbReference>
<keyword evidence="4" id="KW-1185">Reference proteome</keyword>
<dbReference type="OrthoDB" id="9791166at2"/>
<dbReference type="PANTHER" id="PTHR34219:SF1">
    <property type="entry name" value="PEPSY DOMAIN-CONTAINING PROTEIN"/>
    <property type="match status" value="1"/>
</dbReference>